<comment type="function">
    <text evidence="7">FAD-dependent sulfhydryl oxidase that catalyzes disulfide bond formation. Oxidizes thioredoxin in vitro. Required for the import and folding of small cysteine-containing proteins in the mitochondrial intermembrane space, and can act independently of the oxidoreductase MIA40. Can oxidize the cytochrome c oxidase assembly protein COX19, a typical substrate of MIA40.</text>
</comment>
<keyword evidence="11" id="KW-1185">Reference proteome</keyword>
<dbReference type="AlphaFoldDB" id="A0AAW1PJP2"/>
<comment type="cofactor">
    <cofactor evidence="1 8">
        <name>FAD</name>
        <dbReference type="ChEBI" id="CHEBI:57692"/>
    </cofactor>
</comment>
<dbReference type="GO" id="GO:0016971">
    <property type="term" value="F:flavin-dependent sulfhydryl oxidase activity"/>
    <property type="evidence" value="ECO:0007669"/>
    <property type="project" value="InterPro"/>
</dbReference>
<evidence type="ECO:0000256" key="8">
    <source>
        <dbReference type="RuleBase" id="RU371123"/>
    </source>
</evidence>
<evidence type="ECO:0000313" key="11">
    <source>
        <dbReference type="Proteomes" id="UP001489004"/>
    </source>
</evidence>
<protein>
    <recommendedName>
        <fullName evidence="8">Sulfhydryl oxidase</fullName>
        <ecNumber evidence="8">1.8.3.2</ecNumber>
    </recommendedName>
</protein>
<reference evidence="10 11" key="1">
    <citation type="journal article" date="2024" name="Nat. Commun.">
        <title>Phylogenomics reveals the evolutionary origins of lichenization in chlorophyte algae.</title>
        <authorList>
            <person name="Puginier C."/>
            <person name="Libourel C."/>
            <person name="Otte J."/>
            <person name="Skaloud P."/>
            <person name="Haon M."/>
            <person name="Grisel S."/>
            <person name="Petersen M."/>
            <person name="Berrin J.G."/>
            <person name="Delaux P.M."/>
            <person name="Dal Grande F."/>
            <person name="Keller J."/>
        </authorList>
    </citation>
    <scope>NUCLEOTIDE SEQUENCE [LARGE SCALE GENOMIC DNA]</scope>
    <source>
        <strain evidence="10 11">SAG 2043</strain>
    </source>
</reference>
<evidence type="ECO:0000256" key="2">
    <source>
        <dbReference type="ARBA" id="ARBA00022630"/>
    </source>
</evidence>
<gene>
    <name evidence="10" type="ORF">WJX72_003903</name>
</gene>
<evidence type="ECO:0000256" key="3">
    <source>
        <dbReference type="ARBA" id="ARBA00022827"/>
    </source>
</evidence>
<dbReference type="GO" id="GO:0005739">
    <property type="term" value="C:mitochondrion"/>
    <property type="evidence" value="ECO:0007669"/>
    <property type="project" value="TreeGrafter"/>
</dbReference>
<dbReference type="FunFam" id="1.20.120.310:FF:000002">
    <property type="entry name" value="Sulfhydryl oxidase"/>
    <property type="match status" value="1"/>
</dbReference>
<keyword evidence="2 8" id="KW-0285">Flavoprotein</keyword>
<keyword evidence="3 8" id="KW-0274">FAD</keyword>
<dbReference type="PANTHER" id="PTHR12645:SF0">
    <property type="entry name" value="FAD-LINKED SULFHYDRYL OXIDASE ALR"/>
    <property type="match status" value="1"/>
</dbReference>
<evidence type="ECO:0000256" key="5">
    <source>
        <dbReference type="ARBA" id="ARBA00023157"/>
    </source>
</evidence>
<proteinExistence type="predicted"/>
<organism evidence="10 11">
    <name type="scientific">[Myrmecia] bisecta</name>
    <dbReference type="NCBI Taxonomy" id="41462"/>
    <lineage>
        <taxon>Eukaryota</taxon>
        <taxon>Viridiplantae</taxon>
        <taxon>Chlorophyta</taxon>
        <taxon>core chlorophytes</taxon>
        <taxon>Trebouxiophyceae</taxon>
        <taxon>Trebouxiales</taxon>
        <taxon>Trebouxiaceae</taxon>
        <taxon>Myrmecia</taxon>
    </lineage>
</organism>
<dbReference type="Gene3D" id="1.20.120.310">
    <property type="entry name" value="ERV/ALR sulfhydryl oxidase domain"/>
    <property type="match status" value="1"/>
</dbReference>
<dbReference type="PANTHER" id="PTHR12645">
    <property type="entry name" value="ALR/ERV"/>
    <property type="match status" value="1"/>
</dbReference>
<comment type="catalytic activity">
    <reaction evidence="6">
        <text>2 R'C(R)SH + O2 = R'C(R)S-S(R)CR' + H2O2</text>
        <dbReference type="Rhea" id="RHEA:17357"/>
        <dbReference type="ChEBI" id="CHEBI:15379"/>
        <dbReference type="ChEBI" id="CHEBI:16240"/>
        <dbReference type="ChEBI" id="CHEBI:16520"/>
        <dbReference type="ChEBI" id="CHEBI:17412"/>
        <dbReference type="EC" id="1.8.3.2"/>
    </reaction>
    <physiologicalReaction direction="left-to-right" evidence="6">
        <dbReference type="Rhea" id="RHEA:17358"/>
    </physiologicalReaction>
</comment>
<dbReference type="Pfam" id="PF04777">
    <property type="entry name" value="Evr1_Alr"/>
    <property type="match status" value="1"/>
</dbReference>
<evidence type="ECO:0000256" key="6">
    <source>
        <dbReference type="ARBA" id="ARBA00052964"/>
    </source>
</evidence>
<evidence type="ECO:0000259" key="9">
    <source>
        <dbReference type="PROSITE" id="PS51324"/>
    </source>
</evidence>
<evidence type="ECO:0000256" key="1">
    <source>
        <dbReference type="ARBA" id="ARBA00001974"/>
    </source>
</evidence>
<dbReference type="Proteomes" id="UP001489004">
    <property type="component" value="Unassembled WGS sequence"/>
</dbReference>
<dbReference type="InterPro" id="IPR036774">
    <property type="entry name" value="ERV/ALR_sulphydryl_oxid_sf"/>
</dbReference>
<dbReference type="InterPro" id="IPR039799">
    <property type="entry name" value="ALR/ERV"/>
</dbReference>
<comment type="caution">
    <text evidence="10">The sequence shown here is derived from an EMBL/GenBank/DDBJ whole genome shotgun (WGS) entry which is preliminary data.</text>
</comment>
<dbReference type="PROSITE" id="PS51324">
    <property type="entry name" value="ERV_ALR"/>
    <property type="match status" value="1"/>
</dbReference>
<dbReference type="EMBL" id="JALJOR010000010">
    <property type="protein sequence ID" value="KAK9810045.1"/>
    <property type="molecule type" value="Genomic_DNA"/>
</dbReference>
<evidence type="ECO:0000256" key="7">
    <source>
        <dbReference type="ARBA" id="ARBA00054445"/>
    </source>
</evidence>
<name>A0AAW1PJP2_9CHLO</name>
<dbReference type="GO" id="GO:0050660">
    <property type="term" value="F:flavin adenine dinucleotide binding"/>
    <property type="evidence" value="ECO:0007669"/>
    <property type="project" value="TreeGrafter"/>
</dbReference>
<dbReference type="InterPro" id="IPR017905">
    <property type="entry name" value="ERV/ALR_sulphydryl_oxidase"/>
</dbReference>
<feature type="domain" description="ERV/ALR sulfhydryl oxidase" evidence="9">
    <location>
        <begin position="24"/>
        <end position="124"/>
    </location>
</feature>
<evidence type="ECO:0000256" key="4">
    <source>
        <dbReference type="ARBA" id="ARBA00023002"/>
    </source>
</evidence>
<evidence type="ECO:0000313" key="10">
    <source>
        <dbReference type="EMBL" id="KAK9810045.1"/>
    </source>
</evidence>
<dbReference type="EC" id="1.8.3.2" evidence="8"/>
<accession>A0AAW1PJP2</accession>
<keyword evidence="5" id="KW-1015">Disulfide bond</keyword>
<sequence length="144" mass="15973">MDVWVDAPARPTAVLSTATSPLGSQANKDELGRATWTLLHVLAAQFPEEPTRSQQKDVKTLIGLLTRIYPCADCAKHFKEVVRHDPPTVSSGTELQQWMCRVHNVVNRSLDKPTFNCNFVGARWGALDCGEQLACDMTVGRPRK</sequence>
<keyword evidence="4 8" id="KW-0560">Oxidoreductase</keyword>
<dbReference type="SUPFAM" id="SSF69000">
    <property type="entry name" value="FAD-dependent thiol oxidase"/>
    <property type="match status" value="1"/>
</dbReference>